<evidence type="ECO:0000313" key="3">
    <source>
        <dbReference type="Proteomes" id="UP000007266"/>
    </source>
</evidence>
<sequence length="237" mass="27546">MDQLEDVDEVLREIERKYSSSSSIECPKSDLEEQLQLLSQDFETLGLPPIDLAKSGTELLEQVVNNSLLLVQLHRKTISQMSDLGICNRSKEIKNNDLEKDIVHLKLKLRAVEGQNLKLERQLTKVNSECDALSKKVSLHNTETDKLKQYHKAKLNELVHHVNSLKNENHHLREMCGKDIDKYFSKEDRFLKILKKHKQTEEVYKSALQKLEDNNTEIMNEILNLKEELALSYLKKD</sequence>
<organism evidence="2 3">
    <name type="scientific">Tribolium castaneum</name>
    <name type="common">Red flour beetle</name>
    <dbReference type="NCBI Taxonomy" id="7070"/>
    <lineage>
        <taxon>Eukaryota</taxon>
        <taxon>Metazoa</taxon>
        <taxon>Ecdysozoa</taxon>
        <taxon>Arthropoda</taxon>
        <taxon>Hexapoda</taxon>
        <taxon>Insecta</taxon>
        <taxon>Pterygota</taxon>
        <taxon>Neoptera</taxon>
        <taxon>Endopterygota</taxon>
        <taxon>Coleoptera</taxon>
        <taxon>Polyphaga</taxon>
        <taxon>Cucujiformia</taxon>
        <taxon>Tenebrionidae</taxon>
        <taxon>Tenebrionidae incertae sedis</taxon>
        <taxon>Tribolium</taxon>
    </lineage>
</organism>
<evidence type="ECO:0000256" key="1">
    <source>
        <dbReference type="SAM" id="Coils"/>
    </source>
</evidence>
<dbReference type="KEGG" id="tca:103312292"/>
<dbReference type="Proteomes" id="UP000007266">
    <property type="component" value="Linkage group 3"/>
</dbReference>
<dbReference type="OrthoDB" id="312015at2759"/>
<evidence type="ECO:0000313" key="2">
    <source>
        <dbReference type="EMBL" id="EFA00198.1"/>
    </source>
</evidence>
<name>D6WG60_TRICA</name>
<protein>
    <submittedName>
        <fullName evidence="2">Uncharacterized protein</fullName>
    </submittedName>
</protein>
<feature type="coiled-coil region" evidence="1">
    <location>
        <begin position="88"/>
        <end position="228"/>
    </location>
</feature>
<reference evidence="2 3" key="1">
    <citation type="journal article" date="2008" name="Nature">
        <title>The genome of the model beetle and pest Tribolium castaneum.</title>
        <authorList>
            <consortium name="Tribolium Genome Sequencing Consortium"/>
            <person name="Richards S."/>
            <person name="Gibbs R.A."/>
            <person name="Weinstock G.M."/>
            <person name="Brown S.J."/>
            <person name="Denell R."/>
            <person name="Beeman R.W."/>
            <person name="Gibbs R."/>
            <person name="Beeman R.W."/>
            <person name="Brown S.J."/>
            <person name="Bucher G."/>
            <person name="Friedrich M."/>
            <person name="Grimmelikhuijzen C.J."/>
            <person name="Klingler M."/>
            <person name="Lorenzen M."/>
            <person name="Richards S."/>
            <person name="Roth S."/>
            <person name="Schroder R."/>
            <person name="Tautz D."/>
            <person name="Zdobnov E.M."/>
            <person name="Muzny D."/>
            <person name="Gibbs R.A."/>
            <person name="Weinstock G.M."/>
            <person name="Attaway T."/>
            <person name="Bell S."/>
            <person name="Buhay C.J."/>
            <person name="Chandrabose M.N."/>
            <person name="Chavez D."/>
            <person name="Clerk-Blankenburg K.P."/>
            <person name="Cree A."/>
            <person name="Dao M."/>
            <person name="Davis C."/>
            <person name="Chacko J."/>
            <person name="Dinh H."/>
            <person name="Dugan-Rocha S."/>
            <person name="Fowler G."/>
            <person name="Garner T.T."/>
            <person name="Garnes J."/>
            <person name="Gnirke A."/>
            <person name="Hawes A."/>
            <person name="Hernandez J."/>
            <person name="Hines S."/>
            <person name="Holder M."/>
            <person name="Hume J."/>
            <person name="Jhangiani S.N."/>
            <person name="Joshi V."/>
            <person name="Khan Z.M."/>
            <person name="Jackson L."/>
            <person name="Kovar C."/>
            <person name="Kowis A."/>
            <person name="Lee S."/>
            <person name="Lewis L.R."/>
            <person name="Margolis J."/>
            <person name="Morgan M."/>
            <person name="Nazareth L.V."/>
            <person name="Nguyen N."/>
            <person name="Okwuonu G."/>
            <person name="Parker D."/>
            <person name="Richards S."/>
            <person name="Ruiz S.J."/>
            <person name="Santibanez J."/>
            <person name="Savard J."/>
            <person name="Scherer S.E."/>
            <person name="Schneider B."/>
            <person name="Sodergren E."/>
            <person name="Tautz D."/>
            <person name="Vattahil S."/>
            <person name="Villasana D."/>
            <person name="White C.S."/>
            <person name="Wright R."/>
            <person name="Park Y."/>
            <person name="Beeman R.W."/>
            <person name="Lord J."/>
            <person name="Oppert B."/>
            <person name="Lorenzen M."/>
            <person name="Brown S."/>
            <person name="Wang L."/>
            <person name="Savard J."/>
            <person name="Tautz D."/>
            <person name="Richards S."/>
            <person name="Weinstock G."/>
            <person name="Gibbs R.A."/>
            <person name="Liu Y."/>
            <person name="Worley K."/>
            <person name="Weinstock G."/>
            <person name="Elsik C.G."/>
            <person name="Reese J.T."/>
            <person name="Elhaik E."/>
            <person name="Landan G."/>
            <person name="Graur D."/>
            <person name="Arensburger P."/>
            <person name="Atkinson P."/>
            <person name="Beeman R.W."/>
            <person name="Beidler J."/>
            <person name="Brown S.J."/>
            <person name="Demuth J.P."/>
            <person name="Drury D.W."/>
            <person name="Du Y.Z."/>
            <person name="Fujiwara H."/>
            <person name="Lorenzen M."/>
            <person name="Maselli V."/>
            <person name="Osanai M."/>
            <person name="Park Y."/>
            <person name="Robertson H.M."/>
            <person name="Tu Z."/>
            <person name="Wang J.J."/>
            <person name="Wang S."/>
            <person name="Richards S."/>
            <person name="Song H."/>
            <person name="Zhang L."/>
            <person name="Sodergren E."/>
            <person name="Werner D."/>
            <person name="Stanke M."/>
            <person name="Morgenstern B."/>
            <person name="Solovyev V."/>
            <person name="Kosarev P."/>
            <person name="Brown G."/>
            <person name="Chen H.C."/>
            <person name="Ermolaeva O."/>
            <person name="Hlavina W."/>
            <person name="Kapustin Y."/>
            <person name="Kiryutin B."/>
            <person name="Kitts P."/>
            <person name="Maglott D."/>
            <person name="Pruitt K."/>
            <person name="Sapojnikov V."/>
            <person name="Souvorov A."/>
            <person name="Mackey A.J."/>
            <person name="Waterhouse R.M."/>
            <person name="Wyder S."/>
            <person name="Zdobnov E.M."/>
            <person name="Zdobnov E.M."/>
            <person name="Wyder S."/>
            <person name="Kriventseva E.V."/>
            <person name="Kadowaki T."/>
            <person name="Bork P."/>
            <person name="Aranda M."/>
            <person name="Bao R."/>
            <person name="Beermann A."/>
            <person name="Berns N."/>
            <person name="Bolognesi R."/>
            <person name="Bonneton F."/>
            <person name="Bopp D."/>
            <person name="Brown S.J."/>
            <person name="Bucher G."/>
            <person name="Butts T."/>
            <person name="Chaumot A."/>
            <person name="Denell R.E."/>
            <person name="Ferrier D.E."/>
            <person name="Friedrich M."/>
            <person name="Gordon C.M."/>
            <person name="Jindra M."/>
            <person name="Klingler M."/>
            <person name="Lan Q."/>
            <person name="Lattorff H.M."/>
            <person name="Laudet V."/>
            <person name="von Levetsow C."/>
            <person name="Liu Z."/>
            <person name="Lutz R."/>
            <person name="Lynch J.A."/>
            <person name="da Fonseca R.N."/>
            <person name="Posnien N."/>
            <person name="Reuter R."/>
            <person name="Roth S."/>
            <person name="Savard J."/>
            <person name="Schinko J.B."/>
            <person name="Schmitt C."/>
            <person name="Schoppmeier M."/>
            <person name="Schroder R."/>
            <person name="Shippy T.D."/>
            <person name="Simonnet F."/>
            <person name="Marques-Souza H."/>
            <person name="Tautz D."/>
            <person name="Tomoyasu Y."/>
            <person name="Trauner J."/>
            <person name="Van der Zee M."/>
            <person name="Vervoort M."/>
            <person name="Wittkopp N."/>
            <person name="Wimmer E.A."/>
            <person name="Yang X."/>
            <person name="Jones A.K."/>
            <person name="Sattelle D.B."/>
            <person name="Ebert P.R."/>
            <person name="Nelson D."/>
            <person name="Scott J.G."/>
            <person name="Beeman R.W."/>
            <person name="Muthukrishnan S."/>
            <person name="Kramer K.J."/>
            <person name="Arakane Y."/>
            <person name="Beeman R.W."/>
            <person name="Zhu Q."/>
            <person name="Hogenkamp D."/>
            <person name="Dixit R."/>
            <person name="Oppert B."/>
            <person name="Jiang H."/>
            <person name="Zou Z."/>
            <person name="Marshall J."/>
            <person name="Elpidina E."/>
            <person name="Vinokurov K."/>
            <person name="Oppert C."/>
            <person name="Zou Z."/>
            <person name="Evans J."/>
            <person name="Lu Z."/>
            <person name="Zhao P."/>
            <person name="Sumathipala N."/>
            <person name="Altincicek B."/>
            <person name="Vilcinskas A."/>
            <person name="Williams M."/>
            <person name="Hultmark D."/>
            <person name="Hetru C."/>
            <person name="Jiang H."/>
            <person name="Grimmelikhuijzen C.J."/>
            <person name="Hauser F."/>
            <person name="Cazzamali G."/>
            <person name="Williamson M."/>
            <person name="Park Y."/>
            <person name="Li B."/>
            <person name="Tanaka Y."/>
            <person name="Predel R."/>
            <person name="Neupert S."/>
            <person name="Schachtner J."/>
            <person name="Verleyen P."/>
            <person name="Raible F."/>
            <person name="Bork P."/>
            <person name="Friedrich M."/>
            <person name="Walden K.K."/>
            <person name="Robertson H.M."/>
            <person name="Angeli S."/>
            <person name="Foret S."/>
            <person name="Bucher G."/>
            <person name="Schuetz S."/>
            <person name="Maleszka R."/>
            <person name="Wimmer E.A."/>
            <person name="Beeman R.W."/>
            <person name="Lorenzen M."/>
            <person name="Tomoyasu Y."/>
            <person name="Miller S.C."/>
            <person name="Grossmann D."/>
            <person name="Bucher G."/>
        </authorList>
    </citation>
    <scope>NUCLEOTIDE SEQUENCE [LARGE SCALE GENOMIC DNA]</scope>
    <source>
        <strain evidence="2 3">Georgia GA2</strain>
    </source>
</reference>
<keyword evidence="3" id="KW-1185">Reference proteome</keyword>
<dbReference type="OMA" id="ETQHEHE"/>
<accession>D6WG60</accession>
<dbReference type="EMBL" id="KQ971320">
    <property type="protein sequence ID" value="EFA00198.1"/>
    <property type="molecule type" value="Genomic_DNA"/>
</dbReference>
<proteinExistence type="predicted"/>
<dbReference type="HOGENOM" id="CLU_1172022_0_0_1"/>
<reference evidence="2 3" key="2">
    <citation type="journal article" date="2010" name="Nucleic Acids Res.">
        <title>BeetleBase in 2010: revisions to provide comprehensive genomic information for Tribolium castaneum.</title>
        <authorList>
            <person name="Kim H.S."/>
            <person name="Murphy T."/>
            <person name="Xia J."/>
            <person name="Caragea D."/>
            <person name="Park Y."/>
            <person name="Beeman R.W."/>
            <person name="Lorenzen M.D."/>
            <person name="Butcher S."/>
            <person name="Manak J.R."/>
            <person name="Brown S.J."/>
        </authorList>
    </citation>
    <scope>GENOME REANNOTATION</scope>
    <source>
        <strain evidence="2 3">Georgia GA2</strain>
    </source>
</reference>
<keyword evidence="1" id="KW-0175">Coiled coil</keyword>
<dbReference type="PhylomeDB" id="D6WG60"/>
<dbReference type="AlphaFoldDB" id="D6WG60"/>
<gene>
    <name evidence="2" type="primary">AUGUSTUS-3.0.2_03023</name>
    <name evidence="2" type="ORF">TcasGA2_TC003023</name>
</gene>
<dbReference type="InParanoid" id="D6WG60"/>